<dbReference type="InterPro" id="IPR036890">
    <property type="entry name" value="HATPase_C_sf"/>
</dbReference>
<dbReference type="InterPro" id="IPR005467">
    <property type="entry name" value="His_kinase_dom"/>
</dbReference>
<evidence type="ECO:0000256" key="1">
    <source>
        <dbReference type="ARBA" id="ARBA00000085"/>
    </source>
</evidence>
<name>A0ABW0QVL6_9BACL</name>
<feature type="region of interest" description="Disordered" evidence="8">
    <location>
        <begin position="35"/>
        <end position="62"/>
    </location>
</feature>
<dbReference type="PANTHER" id="PTHR43711:SF1">
    <property type="entry name" value="HISTIDINE KINASE 1"/>
    <property type="match status" value="1"/>
</dbReference>
<feature type="domain" description="Histidine kinase" evidence="9">
    <location>
        <begin position="1"/>
        <end position="58"/>
    </location>
</feature>
<keyword evidence="11" id="KW-1185">Reference proteome</keyword>
<dbReference type="RefSeq" id="WP_378110744.1">
    <property type="nucleotide sequence ID" value="NZ_JBHSNC010000013.1"/>
</dbReference>
<evidence type="ECO:0000259" key="9">
    <source>
        <dbReference type="PROSITE" id="PS50109"/>
    </source>
</evidence>
<reference evidence="11" key="1">
    <citation type="journal article" date="2019" name="Int. J. Syst. Evol. Microbiol.">
        <title>The Global Catalogue of Microorganisms (GCM) 10K type strain sequencing project: providing services to taxonomists for standard genome sequencing and annotation.</title>
        <authorList>
            <consortium name="The Broad Institute Genomics Platform"/>
            <consortium name="The Broad Institute Genome Sequencing Center for Infectious Disease"/>
            <person name="Wu L."/>
            <person name="Ma J."/>
        </authorList>
    </citation>
    <scope>NUCLEOTIDE SEQUENCE [LARGE SCALE GENOMIC DNA]</scope>
    <source>
        <strain evidence="11">CGMCC 1.18578</strain>
    </source>
</reference>
<dbReference type="InterPro" id="IPR050736">
    <property type="entry name" value="Sensor_HK_Regulatory"/>
</dbReference>
<organism evidence="10 11">
    <name type="scientific">Cohnella yongneupensis</name>
    <dbReference type="NCBI Taxonomy" id="425006"/>
    <lineage>
        <taxon>Bacteria</taxon>
        <taxon>Bacillati</taxon>
        <taxon>Bacillota</taxon>
        <taxon>Bacilli</taxon>
        <taxon>Bacillales</taxon>
        <taxon>Paenibacillaceae</taxon>
        <taxon>Cohnella</taxon>
    </lineage>
</organism>
<dbReference type="Pfam" id="PF02518">
    <property type="entry name" value="HATPase_c"/>
    <property type="match status" value="1"/>
</dbReference>
<keyword evidence="5" id="KW-0418">Kinase</keyword>
<dbReference type="SUPFAM" id="SSF55874">
    <property type="entry name" value="ATPase domain of HSP90 chaperone/DNA topoisomerase II/histidine kinase"/>
    <property type="match status" value="1"/>
</dbReference>
<keyword evidence="3" id="KW-0808">Transferase</keyword>
<evidence type="ECO:0000256" key="5">
    <source>
        <dbReference type="ARBA" id="ARBA00022777"/>
    </source>
</evidence>
<feature type="compositionally biased region" description="Basic and acidic residues" evidence="8">
    <location>
        <begin position="1"/>
        <end position="15"/>
    </location>
</feature>
<evidence type="ECO:0000256" key="7">
    <source>
        <dbReference type="ARBA" id="ARBA00023012"/>
    </source>
</evidence>
<dbReference type="CDD" id="cd00075">
    <property type="entry name" value="HATPase"/>
    <property type="match status" value="1"/>
</dbReference>
<keyword evidence="6 10" id="KW-0067">ATP-binding</keyword>
<protein>
    <recommendedName>
        <fullName evidence="2">histidine kinase</fullName>
        <ecNumber evidence="2">2.7.13.3</ecNumber>
    </recommendedName>
</protein>
<feature type="region of interest" description="Disordered" evidence="8">
    <location>
        <begin position="1"/>
        <end position="20"/>
    </location>
</feature>
<evidence type="ECO:0000256" key="6">
    <source>
        <dbReference type="ARBA" id="ARBA00022840"/>
    </source>
</evidence>
<keyword evidence="4" id="KW-0547">Nucleotide-binding</keyword>
<proteinExistence type="predicted"/>
<comment type="catalytic activity">
    <reaction evidence="1">
        <text>ATP + protein L-histidine = ADP + protein N-phospho-L-histidine.</text>
        <dbReference type="EC" id="2.7.13.3"/>
    </reaction>
</comment>
<accession>A0ABW0QVL6</accession>
<evidence type="ECO:0000256" key="4">
    <source>
        <dbReference type="ARBA" id="ARBA00022741"/>
    </source>
</evidence>
<dbReference type="GO" id="GO:0005524">
    <property type="term" value="F:ATP binding"/>
    <property type="evidence" value="ECO:0007669"/>
    <property type="project" value="UniProtKB-KW"/>
</dbReference>
<dbReference type="PROSITE" id="PS50109">
    <property type="entry name" value="HIS_KIN"/>
    <property type="match status" value="1"/>
</dbReference>
<dbReference type="Proteomes" id="UP001596108">
    <property type="component" value="Unassembled WGS sequence"/>
</dbReference>
<evidence type="ECO:0000313" key="11">
    <source>
        <dbReference type="Proteomes" id="UP001596108"/>
    </source>
</evidence>
<dbReference type="EMBL" id="JBHSNC010000013">
    <property type="protein sequence ID" value="MFC5528855.1"/>
    <property type="molecule type" value="Genomic_DNA"/>
</dbReference>
<feature type="compositionally biased region" description="Basic and acidic residues" evidence="8">
    <location>
        <begin position="46"/>
        <end position="56"/>
    </location>
</feature>
<dbReference type="PANTHER" id="PTHR43711">
    <property type="entry name" value="TWO-COMPONENT HISTIDINE KINASE"/>
    <property type="match status" value="1"/>
</dbReference>
<gene>
    <name evidence="10" type="ORF">ACFPQ4_05220</name>
</gene>
<comment type="caution">
    <text evidence="10">The sequence shown here is derived from an EMBL/GenBank/DDBJ whole genome shotgun (WGS) entry which is preliminary data.</text>
</comment>
<evidence type="ECO:0000256" key="2">
    <source>
        <dbReference type="ARBA" id="ARBA00012438"/>
    </source>
</evidence>
<evidence type="ECO:0000256" key="3">
    <source>
        <dbReference type="ARBA" id="ARBA00022679"/>
    </source>
</evidence>
<keyword evidence="7" id="KW-0902">Two-component regulatory system</keyword>
<dbReference type="InterPro" id="IPR003594">
    <property type="entry name" value="HATPase_dom"/>
</dbReference>
<dbReference type="Gene3D" id="3.30.565.10">
    <property type="entry name" value="Histidine kinase-like ATPase, C-terminal domain"/>
    <property type="match status" value="1"/>
</dbReference>
<evidence type="ECO:0000256" key="8">
    <source>
        <dbReference type="SAM" id="MobiDB-lite"/>
    </source>
</evidence>
<sequence>MPHLFDRLYKAESSRSSRGSGLGLTIARHIVQAHGGTIKASSEPGKGMEMRIELPRSRMTNF</sequence>
<dbReference type="PRINTS" id="PR00344">
    <property type="entry name" value="BCTRLSENSOR"/>
</dbReference>
<dbReference type="EC" id="2.7.13.3" evidence="2"/>
<dbReference type="InterPro" id="IPR004358">
    <property type="entry name" value="Sig_transdc_His_kin-like_C"/>
</dbReference>
<evidence type="ECO:0000313" key="10">
    <source>
        <dbReference type="EMBL" id="MFC5528855.1"/>
    </source>
</evidence>